<dbReference type="InterPro" id="IPR002110">
    <property type="entry name" value="Ankyrin_rpt"/>
</dbReference>
<dbReference type="GO" id="GO:0006338">
    <property type="term" value="P:chromatin remodeling"/>
    <property type="evidence" value="ECO:0007669"/>
    <property type="project" value="InterPro"/>
</dbReference>
<dbReference type="InterPro" id="IPR037382">
    <property type="entry name" value="Rsc/polybromo"/>
</dbReference>
<dbReference type="InterPro" id="IPR036427">
    <property type="entry name" value="Bromodomain-like_sf"/>
</dbReference>
<proteinExistence type="predicted"/>
<feature type="region of interest" description="Disordered" evidence="10">
    <location>
        <begin position="395"/>
        <end position="457"/>
    </location>
</feature>
<feature type="compositionally biased region" description="Polar residues" evidence="10">
    <location>
        <begin position="27"/>
        <end position="49"/>
    </location>
</feature>
<evidence type="ECO:0000313" key="12">
    <source>
        <dbReference type="EMBL" id="KAK4511438.1"/>
    </source>
</evidence>
<organism evidence="12 13">
    <name type="scientific">Mucor velutinosus</name>
    <dbReference type="NCBI Taxonomy" id="708070"/>
    <lineage>
        <taxon>Eukaryota</taxon>
        <taxon>Fungi</taxon>
        <taxon>Fungi incertae sedis</taxon>
        <taxon>Mucoromycota</taxon>
        <taxon>Mucoromycotina</taxon>
        <taxon>Mucoromycetes</taxon>
        <taxon>Mucorales</taxon>
        <taxon>Mucorineae</taxon>
        <taxon>Mucoraceae</taxon>
        <taxon>Mucor</taxon>
    </lineage>
</organism>
<name>A0AAN7D745_9FUNG</name>
<keyword evidence="6" id="KW-0804">Transcription</keyword>
<feature type="compositionally biased region" description="Polar residues" evidence="10">
    <location>
        <begin position="616"/>
        <end position="633"/>
    </location>
</feature>
<evidence type="ECO:0000256" key="9">
    <source>
        <dbReference type="PROSITE-ProRule" id="PRU00035"/>
    </source>
</evidence>
<dbReference type="PANTHER" id="PTHR16062">
    <property type="entry name" value="SWI/SNF-RELATED"/>
    <property type="match status" value="1"/>
</dbReference>
<dbReference type="SUPFAM" id="SSF47370">
    <property type="entry name" value="Bromodomain"/>
    <property type="match status" value="2"/>
</dbReference>
<protein>
    <recommendedName>
        <fullName evidence="11">Bromo domain-containing protein</fullName>
    </recommendedName>
</protein>
<dbReference type="SMART" id="SM00248">
    <property type="entry name" value="ANK"/>
    <property type="match status" value="2"/>
</dbReference>
<evidence type="ECO:0000313" key="13">
    <source>
        <dbReference type="Proteomes" id="UP001304243"/>
    </source>
</evidence>
<dbReference type="Proteomes" id="UP001304243">
    <property type="component" value="Unassembled WGS sequence"/>
</dbReference>
<keyword evidence="3" id="KW-0156">Chromatin regulator</keyword>
<evidence type="ECO:0000256" key="3">
    <source>
        <dbReference type="ARBA" id="ARBA00022853"/>
    </source>
</evidence>
<dbReference type="Gene3D" id="1.25.40.20">
    <property type="entry name" value="Ankyrin repeat-containing domain"/>
    <property type="match status" value="1"/>
</dbReference>
<feature type="compositionally biased region" description="Basic and acidic residues" evidence="10">
    <location>
        <begin position="1"/>
        <end position="17"/>
    </location>
</feature>
<keyword evidence="7" id="KW-0539">Nucleus</keyword>
<dbReference type="RefSeq" id="XP_064678104.1">
    <property type="nucleotide sequence ID" value="XM_064831824.1"/>
</dbReference>
<evidence type="ECO:0000256" key="10">
    <source>
        <dbReference type="SAM" id="MobiDB-lite"/>
    </source>
</evidence>
<feature type="region of interest" description="Disordered" evidence="10">
    <location>
        <begin position="173"/>
        <end position="202"/>
    </location>
</feature>
<reference evidence="12 13" key="1">
    <citation type="submission" date="2022-11" db="EMBL/GenBank/DDBJ databases">
        <title>Mucor velutinosus strain NIH1002 WGS.</title>
        <authorList>
            <person name="Subramanian P."/>
            <person name="Mullikin J.C."/>
            <person name="Segre J.A."/>
            <person name="Zelazny A.M."/>
        </authorList>
    </citation>
    <scope>NUCLEOTIDE SEQUENCE [LARGE SCALE GENOMIC DNA]</scope>
    <source>
        <strain evidence="12 13">NIH1002</strain>
    </source>
</reference>
<dbReference type="PROSITE" id="PS50014">
    <property type="entry name" value="BROMODOMAIN_2"/>
    <property type="match status" value="2"/>
</dbReference>
<feature type="region of interest" description="Disordered" evidence="10">
    <location>
        <begin position="616"/>
        <end position="635"/>
    </location>
</feature>
<dbReference type="GeneID" id="89956339"/>
<gene>
    <name evidence="12" type="ORF">ATC70_012653</name>
</gene>
<comment type="subcellular location">
    <subcellularLocation>
        <location evidence="1">Nucleus</location>
    </subcellularLocation>
</comment>
<dbReference type="EMBL" id="JASEJX010000030">
    <property type="protein sequence ID" value="KAK4511438.1"/>
    <property type="molecule type" value="Genomic_DNA"/>
</dbReference>
<comment type="caution">
    <text evidence="12">The sequence shown here is derived from an EMBL/GenBank/DDBJ whole genome shotgun (WGS) entry which is preliminary data.</text>
</comment>
<dbReference type="AlphaFoldDB" id="A0AAN7D745"/>
<dbReference type="GO" id="GO:0006368">
    <property type="term" value="P:transcription elongation by RNA polymerase II"/>
    <property type="evidence" value="ECO:0007669"/>
    <property type="project" value="TreeGrafter"/>
</dbReference>
<feature type="compositionally biased region" description="Low complexity" evidence="10">
    <location>
        <begin position="179"/>
        <end position="202"/>
    </location>
</feature>
<dbReference type="PRINTS" id="PR00503">
    <property type="entry name" value="BROMODOMAIN"/>
</dbReference>
<evidence type="ECO:0000256" key="4">
    <source>
        <dbReference type="ARBA" id="ARBA00023015"/>
    </source>
</evidence>
<dbReference type="InterPro" id="IPR036770">
    <property type="entry name" value="Ankyrin_rpt-contain_sf"/>
</dbReference>
<dbReference type="PROSITE" id="PS50297">
    <property type="entry name" value="ANK_REP_REGION"/>
    <property type="match status" value="1"/>
</dbReference>
<dbReference type="SMART" id="SM00297">
    <property type="entry name" value="BROMO"/>
    <property type="match status" value="2"/>
</dbReference>
<keyword evidence="13" id="KW-1185">Reference proteome</keyword>
<dbReference type="GO" id="GO:0003682">
    <property type="term" value="F:chromatin binding"/>
    <property type="evidence" value="ECO:0007669"/>
    <property type="project" value="TreeGrafter"/>
</dbReference>
<keyword evidence="2" id="KW-0677">Repeat</keyword>
<evidence type="ECO:0000256" key="7">
    <source>
        <dbReference type="ARBA" id="ARBA00023242"/>
    </source>
</evidence>
<dbReference type="PANTHER" id="PTHR16062:SF19">
    <property type="entry name" value="PROTEIN POLYBROMO-1"/>
    <property type="match status" value="1"/>
</dbReference>
<accession>A0AAN7D745</accession>
<sequence length="901" mass="101770">MEGRPKRSNAVEKDYRERKRVRRRSSTDNPIAATNNKQVNTKASSTKDQSSSKETESKEDANVQGTIESIYKELLELKDPEDEEYDLCGIFMELPSKDEYPDYYEIIRHPIALQVIKAKIDAREYKQLAQFRADIDQMATNAKKYNVKGSQVYEDAVKIQKFVKHWQPQSKGKAAVKLPAKTASSSSSKHANTTAASSATTSPPSKIKAIKLKAVDKQKSKSNTKTLMAAISRRETKRCLEILAEDPSLDPNELISVEMFNDKFTWAPLHAASYYGDVKLVEALIARGADIELNDTWYSATPLGWAAFGDRDKVVKLLVSKYNANTKAENVHGQVPFDVVSDQEDPRWVGLFDQPQQATAAANTNTINLPPKLQQQQQQLQQKQQQQQVLQQQQAQKHQQLQPNQQPASPAQQQQQQQQIVLQRFPLANTNNNIAGDGSMIKKRRGRPPKSETDAASVRPTAEIDISTFDPVAFEIELFNAIRTHTDNQGRLYSEQFEDLPDRREYPDYYKEIKKPRSLTEIAEKMQTKAYRNLNAWMVDMKLVFDNALNYNEPGSRIFRDAKLLLRLLHRLKERILARLLVPISQEDAVFSLDLTSRPFDVDALSEDKRKIKRFLSNNKSRTQSSEPPTDHQSAYMLHHPHLPQQQQQTPQQVLQQQVMLQQQQQQQQLLLQQQQQRMVAQAPSQQPHIGTPIMMMPPPSLPLPQQQQQSQQQVFDANTNAMAASNAATAAAAVAAAAAASAVNNTNKASPSIYSADVSQSSPNSPFPKASKEFYATCQNELNLFINELKITSPHNTTVNMTIDGEYTNHSVCVPSNVETLLIQPELVKALKAEERRLSIIVLQNNIKLNTPTLAEWQTVPLTRGTNIIKINVTANCTKPDSNIPEYKSKTYHLFVTRTW</sequence>
<keyword evidence="5 9" id="KW-0103">Bromodomain</keyword>
<dbReference type="GO" id="GO:0016586">
    <property type="term" value="C:RSC-type complex"/>
    <property type="evidence" value="ECO:0007669"/>
    <property type="project" value="InterPro"/>
</dbReference>
<keyword evidence="4" id="KW-0805">Transcription regulation</keyword>
<dbReference type="Pfam" id="PF12796">
    <property type="entry name" value="Ank_2"/>
    <property type="match status" value="1"/>
</dbReference>
<evidence type="ECO:0000259" key="11">
    <source>
        <dbReference type="PROSITE" id="PS50014"/>
    </source>
</evidence>
<dbReference type="Pfam" id="PF00439">
    <property type="entry name" value="Bromodomain"/>
    <property type="match status" value="2"/>
</dbReference>
<evidence type="ECO:0000256" key="5">
    <source>
        <dbReference type="ARBA" id="ARBA00023117"/>
    </source>
</evidence>
<feature type="compositionally biased region" description="Low complexity" evidence="10">
    <location>
        <begin position="395"/>
        <end position="419"/>
    </location>
</feature>
<feature type="domain" description="Bromo" evidence="11">
    <location>
        <begin position="489"/>
        <end position="559"/>
    </location>
</feature>
<dbReference type="InterPro" id="IPR001487">
    <property type="entry name" value="Bromodomain"/>
</dbReference>
<feature type="region of interest" description="Disordered" evidence="10">
    <location>
        <begin position="1"/>
        <end position="63"/>
    </location>
</feature>
<dbReference type="PROSITE" id="PS50088">
    <property type="entry name" value="ANK_REPEAT"/>
    <property type="match status" value="1"/>
</dbReference>
<feature type="domain" description="Bromo" evidence="11">
    <location>
        <begin position="83"/>
        <end position="153"/>
    </location>
</feature>
<feature type="repeat" description="ANK" evidence="8">
    <location>
        <begin position="264"/>
        <end position="296"/>
    </location>
</feature>
<evidence type="ECO:0000256" key="2">
    <source>
        <dbReference type="ARBA" id="ARBA00022737"/>
    </source>
</evidence>
<dbReference type="Gene3D" id="1.20.920.10">
    <property type="entry name" value="Bromodomain-like"/>
    <property type="match status" value="2"/>
</dbReference>
<keyword evidence="8" id="KW-0040">ANK repeat</keyword>
<dbReference type="SUPFAM" id="SSF48403">
    <property type="entry name" value="Ankyrin repeat"/>
    <property type="match status" value="1"/>
</dbReference>
<evidence type="ECO:0000256" key="8">
    <source>
        <dbReference type="PROSITE-ProRule" id="PRU00023"/>
    </source>
</evidence>
<evidence type="ECO:0000256" key="1">
    <source>
        <dbReference type="ARBA" id="ARBA00004123"/>
    </source>
</evidence>
<feature type="compositionally biased region" description="Basic and acidic residues" evidence="10">
    <location>
        <begin position="50"/>
        <end position="61"/>
    </location>
</feature>
<evidence type="ECO:0000256" key="6">
    <source>
        <dbReference type="ARBA" id="ARBA00023163"/>
    </source>
</evidence>